<evidence type="ECO:0000256" key="2">
    <source>
        <dbReference type="ARBA" id="ARBA00022801"/>
    </source>
</evidence>
<dbReference type="Pfam" id="PF00135">
    <property type="entry name" value="COesterase"/>
    <property type="match status" value="1"/>
</dbReference>
<proteinExistence type="inferred from homology"/>
<dbReference type="EMBL" id="CAHR02000101">
    <property type="protein sequence ID" value="CCG82792.1"/>
    <property type="molecule type" value="Genomic_DNA"/>
</dbReference>
<dbReference type="InterPro" id="IPR029058">
    <property type="entry name" value="AB_hydrolase_fold"/>
</dbReference>
<dbReference type="PROSITE" id="PS00122">
    <property type="entry name" value="CARBOXYLESTERASE_B_1"/>
    <property type="match status" value="1"/>
</dbReference>
<accession>R4XHA7</accession>
<dbReference type="InterPro" id="IPR002018">
    <property type="entry name" value="CarbesteraseB"/>
</dbReference>
<organism evidence="5 6">
    <name type="scientific">Taphrina deformans (strain PYCC 5710 / ATCC 11124 / CBS 356.35 / IMI 108563 / JCM 9778 / NBRC 8474)</name>
    <name type="common">Peach leaf curl fungus</name>
    <name type="synonym">Lalaria deformans</name>
    <dbReference type="NCBI Taxonomy" id="1097556"/>
    <lineage>
        <taxon>Eukaryota</taxon>
        <taxon>Fungi</taxon>
        <taxon>Dikarya</taxon>
        <taxon>Ascomycota</taxon>
        <taxon>Taphrinomycotina</taxon>
        <taxon>Taphrinomycetes</taxon>
        <taxon>Taphrinales</taxon>
        <taxon>Taphrinaceae</taxon>
        <taxon>Taphrina</taxon>
    </lineage>
</organism>
<dbReference type="Gene3D" id="3.40.50.1820">
    <property type="entry name" value="alpha/beta hydrolase"/>
    <property type="match status" value="1"/>
</dbReference>
<dbReference type="OrthoDB" id="3200163at2759"/>
<protein>
    <recommendedName>
        <fullName evidence="3">Carboxylic ester hydrolase</fullName>
        <ecNumber evidence="3">3.1.1.-</ecNumber>
    </recommendedName>
</protein>
<evidence type="ECO:0000313" key="5">
    <source>
        <dbReference type="EMBL" id="CCG82792.1"/>
    </source>
</evidence>
<dbReference type="VEuPathDB" id="FungiDB:TAPDE_002943"/>
<name>R4XHA7_TAPDE</name>
<keyword evidence="2 3" id="KW-0378">Hydrolase</keyword>
<dbReference type="eggNOG" id="KOG1516">
    <property type="taxonomic scope" value="Eukaryota"/>
</dbReference>
<dbReference type="InterPro" id="IPR050309">
    <property type="entry name" value="Type-B_Carboxylest/Lipase"/>
</dbReference>
<evidence type="ECO:0000256" key="1">
    <source>
        <dbReference type="ARBA" id="ARBA00005964"/>
    </source>
</evidence>
<sequence length="407" mass="44601">MADTTSVVQTTAGPVQGFIDTHVLSDKSTRSLPKSSQIPVQKFLGVPFGQAQRWSQATPVESWTQVRECFEFGPTCPQPAGMLSPILRKTTPGIHPREHIGSSEADMFTVSVFASEGVREGDKVPVMAWIYGGSWKDGSNASMFYDPTNVIRAASRPMIVVSINYRVNIFGFFASKDLIDSDGLVGNYGVRDQLLGLKWVNQNIEKFGGDADNVTIFGESAGAASVGWQVGGIDPIFRRAIAQSGAASTMGYQSVEAHEKTWQLLLSWFKIDLTDPDRVRKARAISAEDLLKFLSAHPALQWAACIESGPNAIWAQHPDVRIAKGEYVESLESLIVGCTQDEGSIFTQFFGMEKSQGPVDKFLGAFGEATPYIKKYYDGIEDVQNYKGKLTDHPVSRFLHDALFDGP</sequence>
<dbReference type="GO" id="GO:0016787">
    <property type="term" value="F:hydrolase activity"/>
    <property type="evidence" value="ECO:0007669"/>
    <property type="project" value="UniProtKB-KW"/>
</dbReference>
<keyword evidence="6" id="KW-1185">Reference proteome</keyword>
<evidence type="ECO:0000313" key="6">
    <source>
        <dbReference type="Proteomes" id="UP000013776"/>
    </source>
</evidence>
<gene>
    <name evidence="5" type="ORF">TAPDE_002943</name>
</gene>
<evidence type="ECO:0000256" key="3">
    <source>
        <dbReference type="RuleBase" id="RU361235"/>
    </source>
</evidence>
<dbReference type="STRING" id="1097556.R4XHA7"/>
<dbReference type="AlphaFoldDB" id="R4XHA7"/>
<dbReference type="EC" id="3.1.1.-" evidence="3"/>
<comment type="similarity">
    <text evidence="1 3">Belongs to the type-B carboxylesterase/lipase family.</text>
</comment>
<dbReference type="InterPro" id="IPR019826">
    <property type="entry name" value="Carboxylesterase_B_AS"/>
</dbReference>
<feature type="non-terminal residue" evidence="5">
    <location>
        <position position="407"/>
    </location>
</feature>
<dbReference type="SUPFAM" id="SSF53474">
    <property type="entry name" value="alpha/beta-Hydrolases"/>
    <property type="match status" value="1"/>
</dbReference>
<reference evidence="5 6" key="1">
    <citation type="journal article" date="2013" name="MBio">
        <title>Genome sequencing of the plant pathogen Taphrina deformans, the causal agent of peach leaf curl.</title>
        <authorList>
            <person name="Cisse O.H."/>
            <person name="Almeida J.M.G.C.F."/>
            <person name="Fonseca A."/>
            <person name="Kumar A.A."/>
            <person name="Salojaervi J."/>
            <person name="Overmyer K."/>
            <person name="Hauser P.M."/>
            <person name="Pagni M."/>
        </authorList>
    </citation>
    <scope>NUCLEOTIDE SEQUENCE [LARGE SCALE GENOMIC DNA]</scope>
    <source>
        <strain evidence="6">PYCC 5710 / ATCC 11124 / CBS 356.35 / IMI 108563 / JCM 9778 / NBRC 8474</strain>
    </source>
</reference>
<dbReference type="PANTHER" id="PTHR11559">
    <property type="entry name" value="CARBOXYLESTERASE"/>
    <property type="match status" value="1"/>
</dbReference>
<comment type="caution">
    <text evidence="5">The sequence shown here is derived from an EMBL/GenBank/DDBJ whole genome shotgun (WGS) entry which is preliminary data.</text>
</comment>
<dbReference type="Proteomes" id="UP000013776">
    <property type="component" value="Unassembled WGS sequence"/>
</dbReference>
<feature type="domain" description="Carboxylesterase type B" evidence="4">
    <location>
        <begin position="6"/>
        <end position="353"/>
    </location>
</feature>
<evidence type="ECO:0000259" key="4">
    <source>
        <dbReference type="Pfam" id="PF00135"/>
    </source>
</evidence>